<dbReference type="InterPro" id="IPR025524">
    <property type="entry name" value="DUF4412"/>
</dbReference>
<evidence type="ECO:0000313" key="2">
    <source>
        <dbReference type="EMBL" id="SOS75190.1"/>
    </source>
</evidence>
<dbReference type="EMBL" id="OENF01000038">
    <property type="protein sequence ID" value="SOS75190.1"/>
    <property type="molecule type" value="Genomic_DNA"/>
</dbReference>
<dbReference type="AlphaFoldDB" id="A0A2H1YID8"/>
<evidence type="ECO:0000313" key="3">
    <source>
        <dbReference type="Proteomes" id="UP000234211"/>
    </source>
</evidence>
<dbReference type="Pfam" id="PF14371">
    <property type="entry name" value="DUF4412"/>
    <property type="match status" value="1"/>
</dbReference>
<gene>
    <name evidence="2" type="ORF">TNO020_430196</name>
</gene>
<accession>A0A2H1YID8</accession>
<dbReference type="OrthoDB" id="1524221at2"/>
<proteinExistence type="predicted"/>
<evidence type="ECO:0000259" key="1">
    <source>
        <dbReference type="Pfam" id="PF14371"/>
    </source>
</evidence>
<reference evidence="3" key="1">
    <citation type="submission" date="2017-11" db="EMBL/GenBank/DDBJ databases">
        <authorList>
            <person name="Duchaud E."/>
        </authorList>
    </citation>
    <scope>NUCLEOTIDE SEQUENCE [LARGE SCALE GENOMIC DNA]</scope>
    <source>
        <strain evidence="3">Tenacibaculum sp. TNO020</strain>
    </source>
</reference>
<sequence length="202" mass="22745">MKMMKEDVPIKEKYTFNNTITVKQFGKNMPSEPVKQSLGDNAFLSETKKDKLIIDVQSNAMIIINKRKKKAQVVSLNILKAFEGVTNSDEKFSKPIITKLSGTKIIMGYACKGTQIKDHDMIITLWHTKQVNIDSSVMFDFASKIPGASKNISKISHHKELGFIMKTSIITTKGKHQYGSEVINIAKKPFTININNDKIIKP</sequence>
<feature type="domain" description="DUF4412" evidence="1">
    <location>
        <begin position="42"/>
        <end position="190"/>
    </location>
</feature>
<organism evidence="2 3">
    <name type="scientific">Tenacibaculum piscium</name>
    <dbReference type="NCBI Taxonomy" id="1458515"/>
    <lineage>
        <taxon>Bacteria</taxon>
        <taxon>Pseudomonadati</taxon>
        <taxon>Bacteroidota</taxon>
        <taxon>Flavobacteriia</taxon>
        <taxon>Flavobacteriales</taxon>
        <taxon>Flavobacteriaceae</taxon>
        <taxon>Tenacibaculum</taxon>
    </lineage>
</organism>
<name>A0A2H1YID8_9FLAO</name>
<protein>
    <recommendedName>
        <fullName evidence="1">DUF4412 domain-containing protein</fullName>
    </recommendedName>
</protein>
<dbReference type="Proteomes" id="UP000234211">
    <property type="component" value="Unassembled WGS sequence"/>
</dbReference>
<keyword evidence="3" id="KW-1185">Reference proteome</keyword>
<dbReference type="RefSeq" id="WP_101917825.1">
    <property type="nucleotide sequence ID" value="NZ_OENF01000038.1"/>
</dbReference>